<dbReference type="AlphaFoldDB" id="A0ABC8U050"/>
<dbReference type="GO" id="GO:0016020">
    <property type="term" value="C:membrane"/>
    <property type="evidence" value="ECO:0007669"/>
    <property type="project" value="UniProtKB-SubCell"/>
</dbReference>
<keyword evidence="4 5" id="KW-0472">Membrane</keyword>
<name>A0ABC8U050_9AQUA</name>
<evidence type="ECO:0000313" key="7">
    <source>
        <dbReference type="EMBL" id="CAK9146808.1"/>
    </source>
</evidence>
<feature type="domain" description="Late embryogenesis abundant protein LEA-2 subgroup" evidence="6">
    <location>
        <begin position="62"/>
        <end position="158"/>
    </location>
</feature>
<reference evidence="8 9" key="1">
    <citation type="submission" date="2024-02" db="EMBL/GenBank/DDBJ databases">
        <authorList>
            <person name="Vignale AGUSTIN F."/>
            <person name="Sosa J E."/>
            <person name="Modenutti C."/>
        </authorList>
    </citation>
    <scope>NUCLEOTIDE SEQUENCE [LARGE SCALE GENOMIC DNA]</scope>
</reference>
<evidence type="ECO:0000256" key="3">
    <source>
        <dbReference type="ARBA" id="ARBA00022989"/>
    </source>
</evidence>
<comment type="subcellular location">
    <subcellularLocation>
        <location evidence="1">Membrane</location>
        <topology evidence="1">Single-pass membrane protein</topology>
    </subcellularLocation>
</comment>
<dbReference type="InterPro" id="IPR004864">
    <property type="entry name" value="LEA_2"/>
</dbReference>
<dbReference type="PANTHER" id="PTHR31415">
    <property type="entry name" value="OS05G0367900 PROTEIN"/>
    <property type="match status" value="1"/>
</dbReference>
<dbReference type="PANTHER" id="PTHR31415:SF89">
    <property type="entry name" value="PROTEIN NDR1-LIKE"/>
    <property type="match status" value="1"/>
</dbReference>
<protein>
    <recommendedName>
        <fullName evidence="6">Late embryogenesis abundant protein LEA-2 subgroup domain-containing protein</fullName>
    </recommendedName>
</protein>
<evidence type="ECO:0000256" key="1">
    <source>
        <dbReference type="ARBA" id="ARBA00004167"/>
    </source>
</evidence>
<keyword evidence="9" id="KW-1185">Reference proteome</keyword>
<accession>A0ABC8U050</accession>
<organism evidence="8 9">
    <name type="scientific">Ilex paraguariensis</name>
    <name type="common">yerba mate</name>
    <dbReference type="NCBI Taxonomy" id="185542"/>
    <lineage>
        <taxon>Eukaryota</taxon>
        <taxon>Viridiplantae</taxon>
        <taxon>Streptophyta</taxon>
        <taxon>Embryophyta</taxon>
        <taxon>Tracheophyta</taxon>
        <taxon>Spermatophyta</taxon>
        <taxon>Magnoliopsida</taxon>
        <taxon>eudicotyledons</taxon>
        <taxon>Gunneridae</taxon>
        <taxon>Pentapetalae</taxon>
        <taxon>asterids</taxon>
        <taxon>campanulids</taxon>
        <taxon>Aquifoliales</taxon>
        <taxon>Aquifoliaceae</taxon>
        <taxon>Ilex</taxon>
    </lineage>
</organism>
<dbReference type="EMBL" id="CAUOFW020001614">
    <property type="protein sequence ID" value="CAK9146808.1"/>
    <property type="molecule type" value="Genomic_DNA"/>
</dbReference>
<proteinExistence type="predicted"/>
<keyword evidence="3 5" id="KW-1133">Transmembrane helix</keyword>
<dbReference type="EMBL" id="CAUOFW020006389">
    <property type="protein sequence ID" value="CAK9174478.1"/>
    <property type="molecule type" value="Genomic_DNA"/>
</dbReference>
<feature type="transmembrane region" description="Helical" evidence="5">
    <location>
        <begin position="7"/>
        <end position="29"/>
    </location>
</feature>
<gene>
    <name evidence="7" type="ORF">ILEXP_LOCUS14679</name>
    <name evidence="8" type="ORF">ILEXP_LOCUS44230</name>
</gene>
<comment type="caution">
    <text evidence="8">The sequence shown here is derived from an EMBL/GenBank/DDBJ whole genome shotgun (WGS) entry which is preliminary data.</text>
</comment>
<dbReference type="Proteomes" id="UP001642360">
    <property type="component" value="Unassembled WGS sequence"/>
</dbReference>
<dbReference type="InterPro" id="IPR044839">
    <property type="entry name" value="NDR1-like"/>
</dbReference>
<evidence type="ECO:0000256" key="2">
    <source>
        <dbReference type="ARBA" id="ARBA00022692"/>
    </source>
</evidence>
<sequence length="190" mass="21692">MCETKNFLLWLLQFVALLGLLAFILWLTLRPKDPSYTIVDFSVPVPDNGSGQDNQNGSLSYTLEIVNPNRDSDINYNDIFLLFYYNQDTIGEKTITHFHQGKDKTTQIMDHVNANARVWKALVNAISNKTGDLKVGLMTKIRYRTWGIKSKHHGMNLQGRVPIGSDGKISGKKKKIKLRNASKKWRVRLT</sequence>
<keyword evidence="2 5" id="KW-0812">Transmembrane</keyword>
<evidence type="ECO:0000256" key="5">
    <source>
        <dbReference type="SAM" id="Phobius"/>
    </source>
</evidence>
<evidence type="ECO:0000259" key="6">
    <source>
        <dbReference type="Pfam" id="PF03168"/>
    </source>
</evidence>
<evidence type="ECO:0000313" key="8">
    <source>
        <dbReference type="EMBL" id="CAK9174478.1"/>
    </source>
</evidence>
<evidence type="ECO:0000313" key="9">
    <source>
        <dbReference type="Proteomes" id="UP001642360"/>
    </source>
</evidence>
<dbReference type="Pfam" id="PF03168">
    <property type="entry name" value="LEA_2"/>
    <property type="match status" value="1"/>
</dbReference>
<evidence type="ECO:0000256" key="4">
    <source>
        <dbReference type="ARBA" id="ARBA00023136"/>
    </source>
</evidence>